<accession>A0A7W1XUP4</accession>
<proteinExistence type="predicted"/>
<reference evidence="1 2" key="1">
    <citation type="submission" date="2020-07" db="EMBL/GenBank/DDBJ databases">
        <title>Thermoactinomyces phylogeny.</title>
        <authorList>
            <person name="Dunlap C."/>
        </authorList>
    </citation>
    <scope>NUCLEOTIDE SEQUENCE [LARGE SCALE GENOMIC DNA]</scope>
    <source>
        <strain evidence="1 2">AMNI-1</strain>
    </source>
</reference>
<sequence length="77" mass="8483">MAKLHRKITADISGKIENGKIVLYHSGQAIGSFPLKSEYAQLSEGYRIENGDIYSLKTPPARSYPASYASDCDLGWC</sequence>
<dbReference type="Pfam" id="PF10830">
    <property type="entry name" value="DUF2553"/>
    <property type="match status" value="1"/>
</dbReference>
<protein>
    <submittedName>
        <fullName evidence="1">DUF2553 family protein</fullName>
    </submittedName>
</protein>
<dbReference type="InterPro" id="IPR020140">
    <property type="entry name" value="Uncharacterised_YusG"/>
</dbReference>
<dbReference type="RefSeq" id="WP_181741998.1">
    <property type="nucleotide sequence ID" value="NZ_JACEOL010000055.1"/>
</dbReference>
<dbReference type="Proteomes" id="UP000538292">
    <property type="component" value="Unassembled WGS sequence"/>
</dbReference>
<gene>
    <name evidence="1" type="ORF">H2C83_14665</name>
</gene>
<organism evidence="1 2">
    <name type="scientific">Thermoactinomyces mirandus</name>
    <dbReference type="NCBI Taxonomy" id="2756294"/>
    <lineage>
        <taxon>Bacteria</taxon>
        <taxon>Bacillati</taxon>
        <taxon>Bacillota</taxon>
        <taxon>Bacilli</taxon>
        <taxon>Bacillales</taxon>
        <taxon>Thermoactinomycetaceae</taxon>
        <taxon>Thermoactinomyces</taxon>
    </lineage>
</organism>
<evidence type="ECO:0000313" key="1">
    <source>
        <dbReference type="EMBL" id="MBA4603526.1"/>
    </source>
</evidence>
<dbReference type="EMBL" id="JACEOL010000055">
    <property type="protein sequence ID" value="MBA4603526.1"/>
    <property type="molecule type" value="Genomic_DNA"/>
</dbReference>
<keyword evidence="2" id="KW-1185">Reference proteome</keyword>
<comment type="caution">
    <text evidence="1">The sequence shown here is derived from an EMBL/GenBank/DDBJ whole genome shotgun (WGS) entry which is preliminary data.</text>
</comment>
<evidence type="ECO:0000313" key="2">
    <source>
        <dbReference type="Proteomes" id="UP000538292"/>
    </source>
</evidence>
<name>A0A7W1XUP4_9BACL</name>
<dbReference type="AlphaFoldDB" id="A0A7W1XUP4"/>